<protein>
    <recommendedName>
        <fullName evidence="2">Deoxynucleoside kinase domain-containing protein</fullName>
    </recommendedName>
</protein>
<reference evidence="3 4" key="1">
    <citation type="journal article" date="2014" name="Antonie Van Leeuwenhoek">
        <title>Oenococcus alcoholitolerans sp. nov., a lactic acid bacteria isolated from cachaca and ethanol fermentation processes.</title>
        <authorList>
            <person name="Badotti F."/>
            <person name="Moreira A.P."/>
            <person name="Tonon L.A."/>
            <person name="de Lucena B.T."/>
            <person name="Gomes Fde C."/>
            <person name="Kruger R."/>
            <person name="Thompson C.C."/>
            <person name="de Morais M.A.Jr."/>
            <person name="Rosa C.A."/>
            <person name="Thompson F.L."/>
        </authorList>
    </citation>
    <scope>NUCLEOTIDE SEQUENCE [LARGE SCALE GENOMIC DNA]</scope>
    <source>
        <strain evidence="3 4">UFRJ-M7.2.18</strain>
    </source>
</reference>
<dbReference type="SUPFAM" id="SSF52540">
    <property type="entry name" value="P-loop containing nucleoside triphosphate hydrolases"/>
    <property type="match status" value="1"/>
</dbReference>
<dbReference type="InterPro" id="IPR027417">
    <property type="entry name" value="P-loop_NTPase"/>
</dbReference>
<sequence>QTEVQIYRSLLENMMEQLNGIPDKDPDLLIHVRVSFETMLARIKKRGRSFEQIDLHPDLYDYYKKLNERYVSWYQNYDRGPKMQIDGDKFDFVRSDQAAQQVLEQIDGKLANLKIIAG</sequence>
<dbReference type="PANTHER" id="PTHR10513:SF35">
    <property type="entry name" value="DEOXYADENOSINE KINASE"/>
    <property type="match status" value="1"/>
</dbReference>
<accession>A0ABR4XPW8</accession>
<keyword evidence="4" id="KW-1185">Reference proteome</keyword>
<dbReference type="EMBL" id="AXCV01000331">
    <property type="protein sequence ID" value="KGO30162.1"/>
    <property type="molecule type" value="Genomic_DNA"/>
</dbReference>
<dbReference type="PANTHER" id="PTHR10513">
    <property type="entry name" value="DEOXYNUCLEOSIDE KINASE"/>
    <property type="match status" value="1"/>
</dbReference>
<feature type="non-terminal residue" evidence="3">
    <location>
        <position position="1"/>
    </location>
</feature>
<evidence type="ECO:0000256" key="1">
    <source>
        <dbReference type="ARBA" id="ARBA00007420"/>
    </source>
</evidence>
<comment type="caution">
    <text evidence="3">The sequence shown here is derived from an EMBL/GenBank/DDBJ whole genome shotgun (WGS) entry which is preliminary data.</text>
</comment>
<name>A0ABR4XPW8_9LACO</name>
<dbReference type="Proteomes" id="UP000030023">
    <property type="component" value="Unassembled WGS sequence"/>
</dbReference>
<proteinExistence type="inferred from homology"/>
<feature type="domain" description="Deoxynucleoside kinase" evidence="2">
    <location>
        <begin position="2"/>
        <end position="107"/>
    </location>
</feature>
<dbReference type="Pfam" id="PF01712">
    <property type="entry name" value="dNK"/>
    <property type="match status" value="1"/>
</dbReference>
<evidence type="ECO:0000313" key="4">
    <source>
        <dbReference type="Proteomes" id="UP000030023"/>
    </source>
</evidence>
<organism evidence="3 4">
    <name type="scientific">Oenococcus alcoholitolerans</name>
    <dbReference type="NCBI Taxonomy" id="931074"/>
    <lineage>
        <taxon>Bacteria</taxon>
        <taxon>Bacillati</taxon>
        <taxon>Bacillota</taxon>
        <taxon>Bacilli</taxon>
        <taxon>Lactobacillales</taxon>
        <taxon>Lactobacillaceae</taxon>
        <taxon>Oenococcus</taxon>
    </lineage>
</organism>
<gene>
    <name evidence="3" type="ORF">Q757_06825</name>
</gene>
<dbReference type="InterPro" id="IPR031314">
    <property type="entry name" value="DNK_dom"/>
</dbReference>
<evidence type="ECO:0000259" key="2">
    <source>
        <dbReference type="Pfam" id="PF01712"/>
    </source>
</evidence>
<comment type="similarity">
    <text evidence="1">Belongs to the DCK/DGK family.</text>
</comment>
<dbReference type="Gene3D" id="3.40.50.300">
    <property type="entry name" value="P-loop containing nucleotide triphosphate hydrolases"/>
    <property type="match status" value="1"/>
</dbReference>
<evidence type="ECO:0000313" key="3">
    <source>
        <dbReference type="EMBL" id="KGO30162.1"/>
    </source>
</evidence>
<dbReference type="InterPro" id="IPR050566">
    <property type="entry name" value="Deoxyribonucleoside_kinase"/>
</dbReference>